<dbReference type="EC" id="1.1.5.3" evidence="7"/>
<dbReference type="RefSeq" id="WP_052550042.1">
    <property type="nucleotide sequence ID" value="NZ_JMCC02000040.1"/>
</dbReference>
<dbReference type="Gene3D" id="1.10.8.870">
    <property type="entry name" value="Alpha-glycerophosphate oxidase, cap domain"/>
    <property type="match status" value="1"/>
</dbReference>
<dbReference type="Gene3D" id="3.50.50.60">
    <property type="entry name" value="FAD/NAD(P)-binding domain"/>
    <property type="match status" value="1"/>
</dbReference>
<reference evidence="10 11" key="1">
    <citation type="submission" date="2014-12" db="EMBL/GenBank/DDBJ databases">
        <title>Genome assembly of Enhygromyxa salina DSM 15201.</title>
        <authorList>
            <person name="Sharma G."/>
            <person name="Subramanian S."/>
        </authorList>
    </citation>
    <scope>NUCLEOTIDE SEQUENCE [LARGE SCALE GENOMIC DNA]</scope>
    <source>
        <strain evidence="10 11">DSM 15201</strain>
    </source>
</reference>
<dbReference type="Proteomes" id="UP000031599">
    <property type="component" value="Unassembled WGS sequence"/>
</dbReference>
<comment type="cofactor">
    <cofactor evidence="1 7">
        <name>FAD</name>
        <dbReference type="ChEBI" id="CHEBI:57692"/>
    </cofactor>
</comment>
<name>A0A0C2D8N1_9BACT</name>
<evidence type="ECO:0000259" key="8">
    <source>
        <dbReference type="Pfam" id="PF01266"/>
    </source>
</evidence>
<protein>
    <recommendedName>
        <fullName evidence="7">Glycerol-3-phosphate dehydrogenase</fullName>
        <ecNumber evidence="7">1.1.5.3</ecNumber>
    </recommendedName>
</protein>
<keyword evidence="6 7" id="KW-0560">Oxidoreductase</keyword>
<organism evidence="10 11">
    <name type="scientific">Enhygromyxa salina</name>
    <dbReference type="NCBI Taxonomy" id="215803"/>
    <lineage>
        <taxon>Bacteria</taxon>
        <taxon>Pseudomonadati</taxon>
        <taxon>Myxococcota</taxon>
        <taxon>Polyangia</taxon>
        <taxon>Nannocystales</taxon>
        <taxon>Nannocystaceae</taxon>
        <taxon>Enhygromyxa</taxon>
    </lineage>
</organism>
<feature type="domain" description="FAD dependent oxidoreductase" evidence="8">
    <location>
        <begin position="24"/>
        <end position="348"/>
    </location>
</feature>
<dbReference type="EMBL" id="JMCC02000040">
    <property type="protein sequence ID" value="KIG16327.1"/>
    <property type="molecule type" value="Genomic_DNA"/>
</dbReference>
<comment type="caution">
    <text evidence="10">The sequence shown here is derived from an EMBL/GenBank/DDBJ whole genome shotgun (WGS) entry which is preliminary data.</text>
</comment>
<dbReference type="PANTHER" id="PTHR11985:SF35">
    <property type="entry name" value="ANAEROBIC GLYCEROL-3-PHOSPHATE DEHYDROGENASE SUBUNIT A"/>
    <property type="match status" value="1"/>
</dbReference>
<evidence type="ECO:0000313" key="10">
    <source>
        <dbReference type="EMBL" id="KIG16327.1"/>
    </source>
</evidence>
<dbReference type="InterPro" id="IPR031656">
    <property type="entry name" value="DAO_C"/>
</dbReference>
<dbReference type="GO" id="GO:0009331">
    <property type="term" value="C:glycerol-3-phosphate dehydrogenase (FAD) complex"/>
    <property type="evidence" value="ECO:0007669"/>
    <property type="project" value="UniProtKB-UniRule"/>
</dbReference>
<dbReference type="AlphaFoldDB" id="A0A0C2D8N1"/>
<evidence type="ECO:0000256" key="6">
    <source>
        <dbReference type="ARBA" id="ARBA00023002"/>
    </source>
</evidence>
<evidence type="ECO:0000256" key="5">
    <source>
        <dbReference type="ARBA" id="ARBA00022827"/>
    </source>
</evidence>
<keyword evidence="5" id="KW-0274">FAD</keyword>
<dbReference type="GO" id="GO:0006071">
    <property type="term" value="P:glycerol metabolic process"/>
    <property type="evidence" value="ECO:0007669"/>
    <property type="project" value="UniProtKB-KW"/>
</dbReference>
<sequence length="548" mass="59474">MSNATISTLERSAALQSLARDSFDLIVIGGGITGAGIARDAARRGLSVALLEAADFASGTSSRSSKLIHGGLRYLERGEINLVRKTALERKEIYRAAPHLCEPRWMVMPMSGRTKLYSLRLAVTTYERLGAVDRKDSHRAWTGAKLAEKEPVLDRKLHPHALAYREYLTDDARLVLANLRSAAAAGATLLNHARVVGLIRSGDRAIGVEAHCELSDQSFSVRGRVIVNAAGPWVESILSLENPEAAPLLHLSKGIHISIPATKLPVRNLLVLDTPDKRRIFAIRRGDVVYIGTTDTTYEHGAQVWPKIERKDVEYLLEPLPRYFSCGPLGLGDVVGAWAGLRPLIADPTQKNPSELSRRDELLQGPLGVLSVAGGKLTGYRGMARRVLDSVAERLGQALPEPTEEPPLPGGDFDGDLGSLAKQLSTHYELDKPTAARLARLFGTEAEQVLALGHAPIHAGSSCVVGEVRWAVEQEGAAKLEDLLYRRTRLPLYGLDPRAAIEPLADRMAEVLGWDAARRQAEVDHVNGRLDEDLGFGLGANEVAPLDA</sequence>
<comment type="catalytic activity">
    <reaction evidence="7">
        <text>a quinone + sn-glycerol 3-phosphate = dihydroxyacetone phosphate + a quinol</text>
        <dbReference type="Rhea" id="RHEA:18977"/>
        <dbReference type="ChEBI" id="CHEBI:24646"/>
        <dbReference type="ChEBI" id="CHEBI:57597"/>
        <dbReference type="ChEBI" id="CHEBI:57642"/>
        <dbReference type="ChEBI" id="CHEBI:132124"/>
        <dbReference type="EC" id="1.1.5.3"/>
    </reaction>
</comment>
<keyword evidence="3 7" id="KW-0285">Flavoprotein</keyword>
<dbReference type="InterPro" id="IPR036188">
    <property type="entry name" value="FAD/NAD-bd_sf"/>
</dbReference>
<accession>A0A0C2D8N1</accession>
<dbReference type="Gene3D" id="3.30.9.10">
    <property type="entry name" value="D-Amino Acid Oxidase, subunit A, domain 2"/>
    <property type="match status" value="1"/>
</dbReference>
<proteinExistence type="inferred from homology"/>
<dbReference type="SUPFAM" id="SSF51905">
    <property type="entry name" value="FAD/NAD(P)-binding domain"/>
    <property type="match status" value="1"/>
</dbReference>
<keyword evidence="4" id="KW-0319">Glycerol metabolism</keyword>
<dbReference type="InterPro" id="IPR000447">
    <property type="entry name" value="G3P_DH_FAD-dep"/>
</dbReference>
<evidence type="ECO:0000259" key="9">
    <source>
        <dbReference type="Pfam" id="PF16901"/>
    </source>
</evidence>
<feature type="domain" description="Alpha-glycerophosphate oxidase C-terminal" evidence="9">
    <location>
        <begin position="403"/>
        <end position="519"/>
    </location>
</feature>
<comment type="similarity">
    <text evidence="2 7">Belongs to the FAD-dependent glycerol-3-phosphate dehydrogenase family.</text>
</comment>
<gene>
    <name evidence="10" type="ORF">DB30_04787</name>
</gene>
<dbReference type="PROSITE" id="PS00977">
    <property type="entry name" value="FAD_G3PDH_1"/>
    <property type="match status" value="1"/>
</dbReference>
<dbReference type="GO" id="GO:0046168">
    <property type="term" value="P:glycerol-3-phosphate catabolic process"/>
    <property type="evidence" value="ECO:0007669"/>
    <property type="project" value="TreeGrafter"/>
</dbReference>
<evidence type="ECO:0000256" key="3">
    <source>
        <dbReference type="ARBA" id="ARBA00022630"/>
    </source>
</evidence>
<evidence type="ECO:0000313" key="11">
    <source>
        <dbReference type="Proteomes" id="UP000031599"/>
    </source>
</evidence>
<evidence type="ECO:0000256" key="4">
    <source>
        <dbReference type="ARBA" id="ARBA00022798"/>
    </source>
</evidence>
<dbReference type="Pfam" id="PF16901">
    <property type="entry name" value="DAO_C"/>
    <property type="match status" value="1"/>
</dbReference>
<evidence type="ECO:0000256" key="1">
    <source>
        <dbReference type="ARBA" id="ARBA00001974"/>
    </source>
</evidence>
<dbReference type="GO" id="GO:0004368">
    <property type="term" value="F:glycerol-3-phosphate dehydrogenase (quinone) activity"/>
    <property type="evidence" value="ECO:0007669"/>
    <property type="project" value="UniProtKB-EC"/>
</dbReference>
<dbReference type="PANTHER" id="PTHR11985">
    <property type="entry name" value="GLYCEROL-3-PHOSPHATE DEHYDROGENASE"/>
    <property type="match status" value="1"/>
</dbReference>
<evidence type="ECO:0000256" key="7">
    <source>
        <dbReference type="RuleBase" id="RU361217"/>
    </source>
</evidence>
<evidence type="ECO:0000256" key="2">
    <source>
        <dbReference type="ARBA" id="ARBA00007330"/>
    </source>
</evidence>
<dbReference type="PRINTS" id="PR01001">
    <property type="entry name" value="FADG3PDH"/>
</dbReference>
<dbReference type="PROSITE" id="PS00978">
    <property type="entry name" value="FAD_G3PDH_2"/>
    <property type="match status" value="1"/>
</dbReference>
<dbReference type="InterPro" id="IPR006076">
    <property type="entry name" value="FAD-dep_OxRdtase"/>
</dbReference>
<dbReference type="Pfam" id="PF01266">
    <property type="entry name" value="DAO"/>
    <property type="match status" value="1"/>
</dbReference>
<dbReference type="InterPro" id="IPR038299">
    <property type="entry name" value="DAO_C_sf"/>
</dbReference>